<dbReference type="AlphaFoldDB" id="A0A1W0A952"/>
<accession>A0A1W0A952</accession>
<sequence>MPNGVMTGIKRLMHKKDIEIAQAEYASSVRQVRLQHSQAIAASREDIADQLQMAANTIDLIIQKLRTEGDEVSSHPDYIAAHDELNSIRQSGSQRIMELDKQLQTNLDQLKMTYTDKMNSLM</sequence>
<dbReference type="Proteomes" id="UP000243217">
    <property type="component" value="Unassembled WGS sequence"/>
</dbReference>
<comment type="caution">
    <text evidence="1">The sequence shown here is derived from an EMBL/GenBank/DDBJ whole genome shotgun (WGS) entry which is preliminary data.</text>
</comment>
<keyword evidence="2" id="KW-1185">Reference proteome</keyword>
<reference evidence="1 2" key="1">
    <citation type="journal article" date="2014" name="Genome Biol. Evol.">
        <title>The secreted proteins of Achlya hypogyna and Thraustotheca clavata identify the ancestral oomycete secretome and reveal gene acquisitions by horizontal gene transfer.</title>
        <authorList>
            <person name="Misner I."/>
            <person name="Blouin N."/>
            <person name="Leonard G."/>
            <person name="Richards T.A."/>
            <person name="Lane C.E."/>
        </authorList>
    </citation>
    <scope>NUCLEOTIDE SEQUENCE [LARGE SCALE GENOMIC DNA]</scope>
    <source>
        <strain evidence="1 2">ATCC 34112</strain>
    </source>
</reference>
<name>A0A1W0A952_9STRA</name>
<gene>
    <name evidence="1" type="ORF">THRCLA_20307</name>
</gene>
<evidence type="ECO:0000313" key="1">
    <source>
        <dbReference type="EMBL" id="OQS06701.1"/>
    </source>
</evidence>
<organism evidence="1 2">
    <name type="scientific">Thraustotheca clavata</name>
    <dbReference type="NCBI Taxonomy" id="74557"/>
    <lineage>
        <taxon>Eukaryota</taxon>
        <taxon>Sar</taxon>
        <taxon>Stramenopiles</taxon>
        <taxon>Oomycota</taxon>
        <taxon>Saprolegniomycetes</taxon>
        <taxon>Saprolegniales</taxon>
        <taxon>Achlyaceae</taxon>
        <taxon>Thraustotheca</taxon>
    </lineage>
</organism>
<evidence type="ECO:0000313" key="2">
    <source>
        <dbReference type="Proteomes" id="UP000243217"/>
    </source>
</evidence>
<dbReference type="EMBL" id="JNBS01000316">
    <property type="protein sequence ID" value="OQS06701.1"/>
    <property type="molecule type" value="Genomic_DNA"/>
</dbReference>
<dbReference type="OrthoDB" id="70171at2759"/>
<protein>
    <submittedName>
        <fullName evidence="1">Uncharacterized protein</fullName>
    </submittedName>
</protein>
<proteinExistence type="predicted"/>